<gene>
    <name evidence="2" type="ORF">EYF88_15605</name>
    <name evidence="1" type="ORF">SAMN06265378_11470</name>
</gene>
<evidence type="ECO:0000313" key="3">
    <source>
        <dbReference type="Proteomes" id="UP000198409"/>
    </source>
</evidence>
<reference evidence="3" key="2">
    <citation type="submission" date="2017-06" db="EMBL/GenBank/DDBJ databases">
        <authorList>
            <person name="Varghese N."/>
            <person name="Submissions S."/>
        </authorList>
    </citation>
    <scope>NUCLEOTIDE SEQUENCE [LARGE SCALE GENOMIC DNA]</scope>
    <source>
        <strain evidence="3">DSM 26170</strain>
    </source>
</reference>
<organism evidence="1 3">
    <name type="scientific">Paracoccus sediminis</name>
    <dbReference type="NCBI Taxonomy" id="1214787"/>
    <lineage>
        <taxon>Bacteria</taxon>
        <taxon>Pseudomonadati</taxon>
        <taxon>Pseudomonadota</taxon>
        <taxon>Alphaproteobacteria</taxon>
        <taxon>Rhodobacterales</taxon>
        <taxon>Paracoccaceae</taxon>
        <taxon>Paracoccus</taxon>
    </lineage>
</organism>
<dbReference type="RefSeq" id="WP_089389073.1">
    <property type="nucleotide sequence ID" value="NZ_FZNM01000014.1"/>
</dbReference>
<evidence type="ECO:0000313" key="1">
    <source>
        <dbReference type="EMBL" id="SNR65850.1"/>
    </source>
</evidence>
<proteinExistence type="predicted"/>
<keyword evidence="4" id="KW-1185">Reference proteome</keyword>
<reference evidence="2 4" key="3">
    <citation type="submission" date="2019-02" db="EMBL/GenBank/DDBJ databases">
        <authorList>
            <person name="Zhang G."/>
        </authorList>
    </citation>
    <scope>NUCLEOTIDE SEQUENCE [LARGE SCALE GENOMIC DNA]</scope>
    <source>
        <strain evidence="2 4">CMB17</strain>
    </source>
</reference>
<accession>A0A238Y495</accession>
<dbReference type="Gene3D" id="3.90.1150.10">
    <property type="entry name" value="Aspartate Aminotransferase, domain 1"/>
    <property type="match status" value="1"/>
</dbReference>
<dbReference type="AlphaFoldDB" id="A0A238Y495"/>
<evidence type="ECO:0000313" key="2">
    <source>
        <dbReference type="EMBL" id="TBN47252.1"/>
    </source>
</evidence>
<evidence type="ECO:0000313" key="4">
    <source>
        <dbReference type="Proteomes" id="UP000292859"/>
    </source>
</evidence>
<dbReference type="SUPFAM" id="SSF53383">
    <property type="entry name" value="PLP-dependent transferases"/>
    <property type="match status" value="1"/>
</dbReference>
<dbReference type="Gene3D" id="3.40.640.10">
    <property type="entry name" value="Type I PLP-dependent aspartate aminotransferase-like (Major domain)"/>
    <property type="match status" value="1"/>
</dbReference>
<dbReference type="InterPro" id="IPR015424">
    <property type="entry name" value="PyrdxlP-dep_Trfase"/>
</dbReference>
<dbReference type="Proteomes" id="UP000292859">
    <property type="component" value="Unassembled WGS sequence"/>
</dbReference>
<dbReference type="EMBL" id="FZNM01000014">
    <property type="protein sequence ID" value="SNR65850.1"/>
    <property type="molecule type" value="Genomic_DNA"/>
</dbReference>
<sequence length="344" mass="37069">MDRDGRSDAGDAAAGTARADRIDLSVAVNRSPWPVADLPPPVRDTPAPRATAADRLTGIAAGRFGCLPSQIRMVADDNRAVLSRIARLLPAGRAAVIAPGRDSYAHSLRAAGWRVCPVPTPLAMAGADLAVVVNPNAQDGRAWRTGDLIGLARHVGHLIVDEGLADARPDLSLSPALPANALILRNLRAFWGLAGLRLGLVVAHPGLLARLSDEPAPDESALRIAALAMADRTWTDDTIFYLAEAALRLDRMATAAGWRVAGGTHLFRFYDTPDAAAAQRHLAHSRIRVQRFRWSDLRLRLAIPRGRDEWDRLGDSLRKIQAGAPSQRQWRCPGFPSRAALCNV</sequence>
<reference evidence="1" key="1">
    <citation type="submission" date="2017-06" db="EMBL/GenBank/DDBJ databases">
        <authorList>
            <person name="Kim H.J."/>
            <person name="Triplett B.A."/>
        </authorList>
    </citation>
    <scope>NUCLEOTIDE SEQUENCE [LARGE SCALE GENOMIC DNA]</scope>
    <source>
        <strain evidence="1">DSM 26170</strain>
    </source>
</reference>
<dbReference type="InterPro" id="IPR015422">
    <property type="entry name" value="PyrdxlP-dep_Trfase_small"/>
</dbReference>
<dbReference type="EMBL" id="SIRL01000014">
    <property type="protein sequence ID" value="TBN47252.1"/>
    <property type="molecule type" value="Genomic_DNA"/>
</dbReference>
<dbReference type="InterPro" id="IPR015421">
    <property type="entry name" value="PyrdxlP-dep_Trfase_major"/>
</dbReference>
<protein>
    <submittedName>
        <fullName evidence="1">L-threonine O-3-phosphate decarboxylase</fullName>
    </submittedName>
    <submittedName>
        <fullName evidence="2">Threonine-phosphate decarboxylase</fullName>
    </submittedName>
</protein>
<name>A0A238Y495_9RHOB</name>
<dbReference type="OrthoDB" id="9799304at2"/>
<dbReference type="Proteomes" id="UP000198409">
    <property type="component" value="Unassembled WGS sequence"/>
</dbReference>